<dbReference type="PANTHER" id="PTHR46351:SF7">
    <property type="entry name" value="HEVEIN-LIKE PREPROPROTEIN"/>
    <property type="match status" value="1"/>
</dbReference>
<protein>
    <recommendedName>
        <fullName evidence="2">Barwin domain-containing protein</fullName>
    </recommendedName>
</protein>
<feature type="domain" description="Barwin" evidence="2">
    <location>
        <begin position="1"/>
        <end position="114"/>
    </location>
</feature>
<name>A0AAD6JYU3_9ROSI</name>
<dbReference type="SUPFAM" id="SSF50685">
    <property type="entry name" value="Barwin-like endoglucanases"/>
    <property type="match status" value="1"/>
</dbReference>
<dbReference type="AlphaFoldDB" id="A0AAD6JYU3"/>
<keyword evidence="4" id="KW-1185">Reference proteome</keyword>
<dbReference type="GO" id="GO:0004540">
    <property type="term" value="F:RNA nuclease activity"/>
    <property type="evidence" value="ECO:0007669"/>
    <property type="project" value="InterPro"/>
</dbReference>
<comment type="caution">
    <text evidence="3">The sequence shown here is derived from an EMBL/GenBank/DDBJ whole genome shotgun (WGS) entry which is preliminary data.</text>
</comment>
<dbReference type="GO" id="GO:0050832">
    <property type="term" value="P:defense response to fungus"/>
    <property type="evidence" value="ECO:0007669"/>
    <property type="project" value="InterPro"/>
</dbReference>
<dbReference type="Proteomes" id="UP001162972">
    <property type="component" value="Chromosome 5"/>
</dbReference>
<organism evidence="3 4">
    <name type="scientific">Salix udensis</name>
    <dbReference type="NCBI Taxonomy" id="889485"/>
    <lineage>
        <taxon>Eukaryota</taxon>
        <taxon>Viridiplantae</taxon>
        <taxon>Streptophyta</taxon>
        <taxon>Embryophyta</taxon>
        <taxon>Tracheophyta</taxon>
        <taxon>Spermatophyta</taxon>
        <taxon>Magnoliopsida</taxon>
        <taxon>eudicotyledons</taxon>
        <taxon>Gunneridae</taxon>
        <taxon>Pentapetalae</taxon>
        <taxon>rosids</taxon>
        <taxon>fabids</taxon>
        <taxon>Malpighiales</taxon>
        <taxon>Salicaceae</taxon>
        <taxon>Saliceae</taxon>
        <taxon>Salix</taxon>
    </lineage>
</organism>
<reference evidence="3 4" key="1">
    <citation type="journal article" date="2023" name="Int. J. Mol. Sci.">
        <title>De Novo Assembly and Annotation of 11 Diverse Shrub Willow (Salix) Genomes Reveals Novel Gene Organization in Sex-Linked Regions.</title>
        <authorList>
            <person name="Hyden B."/>
            <person name="Feng K."/>
            <person name="Yates T.B."/>
            <person name="Jawdy S."/>
            <person name="Cereghino C."/>
            <person name="Smart L.B."/>
            <person name="Muchero W."/>
        </authorList>
    </citation>
    <scope>NUCLEOTIDE SEQUENCE [LARGE SCALE GENOMIC DNA]</scope>
    <source>
        <tissue evidence="3">Shoot tip</tissue>
    </source>
</reference>
<dbReference type="PRINTS" id="PR00602">
    <property type="entry name" value="BARWIN"/>
</dbReference>
<evidence type="ECO:0000259" key="2">
    <source>
        <dbReference type="PROSITE" id="PS51174"/>
    </source>
</evidence>
<evidence type="ECO:0000313" key="3">
    <source>
        <dbReference type="EMBL" id="KAJ6413799.1"/>
    </source>
</evidence>
<proteinExistence type="predicted"/>
<dbReference type="PROSITE" id="PS51174">
    <property type="entry name" value="BARWIN_3"/>
    <property type="match status" value="1"/>
</dbReference>
<accession>A0AAD6JYU3</accession>
<dbReference type="Pfam" id="PF00967">
    <property type="entry name" value="Barwin"/>
    <property type="match status" value="1"/>
</dbReference>
<dbReference type="Gene3D" id="2.40.40.10">
    <property type="entry name" value="RlpA-like domain"/>
    <property type="match status" value="1"/>
</dbReference>
<evidence type="ECO:0000256" key="1">
    <source>
        <dbReference type="ARBA" id="ARBA00023157"/>
    </source>
</evidence>
<dbReference type="EMBL" id="JAPFFJ010000013">
    <property type="protein sequence ID" value="KAJ6413799.1"/>
    <property type="molecule type" value="Genomic_DNA"/>
</dbReference>
<dbReference type="InterPro" id="IPR036908">
    <property type="entry name" value="RlpA-like_sf"/>
</dbReference>
<sequence length="114" mass="12620">MLDYDLWKTRRSNCPNNLCHGKYGRSEILFTIDELPKSITRAAPEAEAAAGEVGLRLLQMGVPHSICTISTSCPTWDASKPWSRRSKYCWAAFCGPFGPRGQASCGLDHLNMNS</sequence>
<dbReference type="InterPro" id="IPR044301">
    <property type="entry name" value="PR4"/>
</dbReference>
<gene>
    <name evidence="3" type="ORF">OIU84_006575</name>
</gene>
<dbReference type="GO" id="GO:0042742">
    <property type="term" value="P:defense response to bacterium"/>
    <property type="evidence" value="ECO:0007669"/>
    <property type="project" value="InterPro"/>
</dbReference>
<dbReference type="InterPro" id="IPR001153">
    <property type="entry name" value="Barwin_dom"/>
</dbReference>
<keyword evidence="1" id="KW-1015">Disulfide bond</keyword>
<evidence type="ECO:0000313" key="4">
    <source>
        <dbReference type="Proteomes" id="UP001162972"/>
    </source>
</evidence>
<dbReference type="PANTHER" id="PTHR46351">
    <property type="entry name" value="WOUND-INDUCED PROTEIN WIN2"/>
    <property type="match status" value="1"/>
</dbReference>